<keyword evidence="2" id="KW-1185">Reference proteome</keyword>
<dbReference type="AlphaFoldDB" id="A0AAD5G2V1"/>
<dbReference type="EMBL" id="JAMZMK010011530">
    <property type="protein sequence ID" value="KAI7726804.1"/>
    <property type="molecule type" value="Genomic_DNA"/>
</dbReference>
<evidence type="ECO:0000313" key="1">
    <source>
        <dbReference type="EMBL" id="KAI7726804.1"/>
    </source>
</evidence>
<protein>
    <submittedName>
        <fullName evidence="1">Uncharacterized protein</fullName>
    </submittedName>
</protein>
<comment type="caution">
    <text evidence="1">The sequence shown here is derived from an EMBL/GenBank/DDBJ whole genome shotgun (WGS) entry which is preliminary data.</text>
</comment>
<sequence length="73" mass="7824">MIGGAGELWRRHLKVGFSLDGRTLVAKNSLISEYQNALQNKVVVQTSNHLFIKVELSSGGSAIGLLGVLEKSS</sequence>
<dbReference type="Proteomes" id="UP001206925">
    <property type="component" value="Unassembled WGS sequence"/>
</dbReference>
<proteinExistence type="predicted"/>
<evidence type="ECO:0000313" key="2">
    <source>
        <dbReference type="Proteomes" id="UP001206925"/>
    </source>
</evidence>
<feature type="non-terminal residue" evidence="1">
    <location>
        <position position="73"/>
    </location>
</feature>
<gene>
    <name evidence="1" type="ORF">M8C21_022926</name>
</gene>
<name>A0AAD5G2V1_AMBAR</name>
<reference evidence="1" key="1">
    <citation type="submission" date="2022-06" db="EMBL/GenBank/DDBJ databases">
        <title>Uncovering the hologenomic basis of an extraordinary plant invasion.</title>
        <authorList>
            <person name="Bieker V.C."/>
            <person name="Martin M.D."/>
            <person name="Gilbert T."/>
            <person name="Hodgins K."/>
            <person name="Battlay P."/>
            <person name="Petersen B."/>
            <person name="Wilson J."/>
        </authorList>
    </citation>
    <scope>NUCLEOTIDE SEQUENCE</scope>
    <source>
        <strain evidence="1">AA19_3_7</strain>
        <tissue evidence="1">Leaf</tissue>
    </source>
</reference>
<accession>A0AAD5G2V1</accession>
<organism evidence="1 2">
    <name type="scientific">Ambrosia artemisiifolia</name>
    <name type="common">Common ragweed</name>
    <dbReference type="NCBI Taxonomy" id="4212"/>
    <lineage>
        <taxon>Eukaryota</taxon>
        <taxon>Viridiplantae</taxon>
        <taxon>Streptophyta</taxon>
        <taxon>Embryophyta</taxon>
        <taxon>Tracheophyta</taxon>
        <taxon>Spermatophyta</taxon>
        <taxon>Magnoliopsida</taxon>
        <taxon>eudicotyledons</taxon>
        <taxon>Gunneridae</taxon>
        <taxon>Pentapetalae</taxon>
        <taxon>asterids</taxon>
        <taxon>campanulids</taxon>
        <taxon>Asterales</taxon>
        <taxon>Asteraceae</taxon>
        <taxon>Asteroideae</taxon>
        <taxon>Heliantheae alliance</taxon>
        <taxon>Heliantheae</taxon>
        <taxon>Ambrosia</taxon>
    </lineage>
</organism>